<evidence type="ECO:0000256" key="11">
    <source>
        <dbReference type="ARBA" id="ARBA00022833"/>
    </source>
</evidence>
<accession>A0A5J5EZZ7</accession>
<dbReference type="Gene3D" id="1.10.10.10">
    <property type="entry name" value="Winged helix-like DNA-binding domain superfamily/Winged helix DNA-binding domain"/>
    <property type="match status" value="1"/>
</dbReference>
<sequence>MPYSDLHRALAQTFLLQPTITAKEAKKIIASLEAAEAGPNHEGDLRPITDAIVSGYIADLNEELSKFDFEIRNMRDQKDRGTIYAFVNSTPDTLIQSATHHSADEIAFFRRLLDAMFETNNTRRAEVFAVREQEALHLNKNPPRAEGEATATGGLTIKGAEEALAAFVEEGWLVKSRNNWYSLAPRGLLELSVYLNQTYTDSDDEEDASDDDEEYHARKRIKKCHACSELLTVGQRCEKLSCDVRMHEPCAVSFFRINKDKKCPRCKTTWTGKESVGEAAAGKLRRHVQKRAAVPTRQKRREETVEEGEEEQEEEEQQQQRQQEAEEDDDE</sequence>
<comment type="subcellular location">
    <subcellularLocation>
        <location evidence="2 15">Nucleus</location>
    </subcellularLocation>
</comment>
<keyword evidence="7 15" id="KW-0479">Metal-binding</keyword>
<dbReference type="GO" id="GO:0005634">
    <property type="term" value="C:nucleus"/>
    <property type="evidence" value="ECO:0007669"/>
    <property type="project" value="UniProtKB-SubCell"/>
</dbReference>
<dbReference type="EC" id="2.3.2.27" evidence="4 15"/>
<dbReference type="GO" id="GO:0030915">
    <property type="term" value="C:Smc5-Smc6 complex"/>
    <property type="evidence" value="ECO:0007669"/>
    <property type="project" value="UniProtKB-UniRule"/>
</dbReference>
<dbReference type="Pfam" id="PF07574">
    <property type="entry name" value="SMC_Nse1"/>
    <property type="match status" value="1"/>
</dbReference>
<gene>
    <name evidence="18" type="ORF">FN846DRAFT_943367</name>
</gene>
<comment type="catalytic activity">
    <reaction evidence="1 15">
        <text>S-ubiquitinyl-[E2 ubiquitin-conjugating enzyme]-L-cysteine + [acceptor protein]-L-lysine = [E2 ubiquitin-conjugating enzyme]-L-cysteine + N(6)-ubiquitinyl-[acceptor protein]-L-lysine.</text>
        <dbReference type="EC" id="2.3.2.27"/>
    </reaction>
</comment>
<comment type="similarity">
    <text evidence="3 15">Belongs to the NSE1 family.</text>
</comment>
<keyword evidence="13 15" id="KW-0234">DNA repair</keyword>
<evidence type="ECO:0000256" key="16">
    <source>
        <dbReference type="SAM" id="MobiDB-lite"/>
    </source>
</evidence>
<feature type="compositionally biased region" description="Acidic residues" evidence="16">
    <location>
        <begin position="304"/>
        <end position="317"/>
    </location>
</feature>
<feature type="region of interest" description="Disordered" evidence="16">
    <location>
        <begin position="281"/>
        <end position="331"/>
    </location>
</feature>
<evidence type="ECO:0000256" key="4">
    <source>
        <dbReference type="ARBA" id="ARBA00012483"/>
    </source>
</evidence>
<dbReference type="InterPro" id="IPR014857">
    <property type="entry name" value="Nse1_RING_C4HC3-type"/>
</dbReference>
<evidence type="ECO:0000313" key="19">
    <source>
        <dbReference type="Proteomes" id="UP000326924"/>
    </source>
</evidence>
<dbReference type="PANTHER" id="PTHR20973">
    <property type="entry name" value="NON-SMC ELEMENT 1-RELATED"/>
    <property type="match status" value="1"/>
</dbReference>
<comment type="subunit">
    <text evidence="15">Component of the Smc5-Smc6 complex.</text>
</comment>
<keyword evidence="11 15" id="KW-0862">Zinc</keyword>
<dbReference type="InterPro" id="IPR011513">
    <property type="entry name" value="Nse1"/>
</dbReference>
<dbReference type="PANTHER" id="PTHR20973:SF0">
    <property type="entry name" value="NON-STRUCTURAL MAINTENANCE OF CHROMOSOMES ELEMENT 1 HOMOLOG"/>
    <property type="match status" value="1"/>
</dbReference>
<evidence type="ECO:0000256" key="6">
    <source>
        <dbReference type="ARBA" id="ARBA00022679"/>
    </source>
</evidence>
<proteinExistence type="inferred from homology"/>
<evidence type="ECO:0000256" key="8">
    <source>
        <dbReference type="ARBA" id="ARBA00022763"/>
    </source>
</evidence>
<keyword evidence="6 15" id="KW-0808">Transferase</keyword>
<dbReference type="InterPro" id="IPR013083">
    <property type="entry name" value="Znf_RING/FYVE/PHD"/>
</dbReference>
<protein>
    <recommendedName>
        <fullName evidence="5 15">Non-structural maintenance of chromosomes element 1 homolog</fullName>
        <ecNumber evidence="4 15">2.3.2.27</ecNumber>
    </recommendedName>
</protein>
<dbReference type="GO" id="GO:0000724">
    <property type="term" value="P:double-strand break repair via homologous recombination"/>
    <property type="evidence" value="ECO:0007669"/>
    <property type="project" value="TreeGrafter"/>
</dbReference>
<evidence type="ECO:0000256" key="7">
    <source>
        <dbReference type="ARBA" id="ARBA00022723"/>
    </source>
</evidence>
<dbReference type="Pfam" id="PF08746">
    <property type="entry name" value="zf-RING-like"/>
    <property type="match status" value="1"/>
</dbReference>
<dbReference type="InterPro" id="IPR036388">
    <property type="entry name" value="WH-like_DNA-bd_sf"/>
</dbReference>
<feature type="domain" description="Non-structural maintenance of chromosomes element 1 RING C4HC3-type" evidence="17">
    <location>
        <begin position="224"/>
        <end position="266"/>
    </location>
</feature>
<dbReference type="GO" id="GO:0061630">
    <property type="term" value="F:ubiquitin protein ligase activity"/>
    <property type="evidence" value="ECO:0007669"/>
    <property type="project" value="UniProtKB-EC"/>
</dbReference>
<dbReference type="SUPFAM" id="SSF57850">
    <property type="entry name" value="RING/U-box"/>
    <property type="match status" value="1"/>
</dbReference>
<evidence type="ECO:0000256" key="13">
    <source>
        <dbReference type="ARBA" id="ARBA00023204"/>
    </source>
</evidence>
<evidence type="ECO:0000256" key="15">
    <source>
        <dbReference type="RuleBase" id="RU368018"/>
    </source>
</evidence>
<dbReference type="InParanoid" id="A0A5J5EZZ7"/>
<keyword evidence="12 15" id="KW-0233">DNA recombination</keyword>
<evidence type="ECO:0000256" key="14">
    <source>
        <dbReference type="ARBA" id="ARBA00023242"/>
    </source>
</evidence>
<name>A0A5J5EZZ7_9PEZI</name>
<comment type="caution">
    <text evidence="18">The sequence shown here is derived from an EMBL/GenBank/DDBJ whole genome shotgun (WGS) entry which is preliminary data.</text>
</comment>
<dbReference type="EMBL" id="VXIS01000061">
    <property type="protein sequence ID" value="KAA8909088.1"/>
    <property type="molecule type" value="Genomic_DNA"/>
</dbReference>
<evidence type="ECO:0000256" key="5">
    <source>
        <dbReference type="ARBA" id="ARBA00019422"/>
    </source>
</evidence>
<keyword evidence="9 15" id="KW-0863">Zinc-finger</keyword>
<evidence type="ECO:0000256" key="2">
    <source>
        <dbReference type="ARBA" id="ARBA00004123"/>
    </source>
</evidence>
<dbReference type="OrthoDB" id="185455at2759"/>
<dbReference type="Gene3D" id="3.30.40.10">
    <property type="entry name" value="Zinc/RING finger domain, C3HC4 (zinc finger)"/>
    <property type="match status" value="1"/>
</dbReference>
<keyword evidence="10 15" id="KW-0833">Ubl conjugation pathway</keyword>
<comment type="function">
    <text evidence="15">Acts in a DNA repair pathway for removal of UV-induced DNA damage that is distinct from classical nucleotide excision repair and in repair of ionizing radiation damage. Functions in homologous recombination repair of DNA double strand breaks and in recovery of stalled replication forks.</text>
</comment>
<organism evidence="18 19">
    <name type="scientific">Sphaerosporella brunnea</name>
    <dbReference type="NCBI Taxonomy" id="1250544"/>
    <lineage>
        <taxon>Eukaryota</taxon>
        <taxon>Fungi</taxon>
        <taxon>Dikarya</taxon>
        <taxon>Ascomycota</taxon>
        <taxon>Pezizomycotina</taxon>
        <taxon>Pezizomycetes</taxon>
        <taxon>Pezizales</taxon>
        <taxon>Pyronemataceae</taxon>
        <taxon>Sphaerosporella</taxon>
    </lineage>
</organism>
<evidence type="ECO:0000259" key="17">
    <source>
        <dbReference type="Pfam" id="PF08746"/>
    </source>
</evidence>
<dbReference type="Proteomes" id="UP000326924">
    <property type="component" value="Unassembled WGS sequence"/>
</dbReference>
<evidence type="ECO:0000256" key="3">
    <source>
        <dbReference type="ARBA" id="ARBA00010258"/>
    </source>
</evidence>
<dbReference type="CDD" id="cd16493">
    <property type="entry name" value="RING-CH-C4HC3_NSE1"/>
    <property type="match status" value="1"/>
</dbReference>
<keyword evidence="14 15" id="KW-0539">Nucleus</keyword>
<evidence type="ECO:0000256" key="1">
    <source>
        <dbReference type="ARBA" id="ARBA00000900"/>
    </source>
</evidence>
<dbReference type="AlphaFoldDB" id="A0A5J5EZZ7"/>
<dbReference type="Gene3D" id="3.90.1150.220">
    <property type="match status" value="1"/>
</dbReference>
<dbReference type="GO" id="GO:0008270">
    <property type="term" value="F:zinc ion binding"/>
    <property type="evidence" value="ECO:0007669"/>
    <property type="project" value="UniProtKB-KW"/>
</dbReference>
<evidence type="ECO:0000313" key="18">
    <source>
        <dbReference type="EMBL" id="KAA8909088.1"/>
    </source>
</evidence>
<reference evidence="18 19" key="1">
    <citation type="submission" date="2019-09" db="EMBL/GenBank/DDBJ databases">
        <title>Draft genome of the ectomycorrhizal ascomycete Sphaerosporella brunnea.</title>
        <authorList>
            <consortium name="DOE Joint Genome Institute"/>
            <person name="Benucci G.M."/>
            <person name="Marozzi G."/>
            <person name="Antonielli L."/>
            <person name="Sanchez S."/>
            <person name="Marco P."/>
            <person name="Wang X."/>
            <person name="Falini L.B."/>
            <person name="Barry K."/>
            <person name="Haridas S."/>
            <person name="Lipzen A."/>
            <person name="Labutti K."/>
            <person name="Grigoriev I.V."/>
            <person name="Murat C."/>
            <person name="Martin F."/>
            <person name="Albertini E."/>
            <person name="Donnini D."/>
            <person name="Bonito G."/>
        </authorList>
    </citation>
    <scope>NUCLEOTIDE SEQUENCE [LARGE SCALE GENOMIC DNA]</scope>
    <source>
        <strain evidence="18 19">Sb_GMNB300</strain>
    </source>
</reference>
<keyword evidence="8 15" id="KW-0227">DNA damage</keyword>
<evidence type="ECO:0000256" key="9">
    <source>
        <dbReference type="ARBA" id="ARBA00022771"/>
    </source>
</evidence>
<evidence type="ECO:0000256" key="10">
    <source>
        <dbReference type="ARBA" id="ARBA00022786"/>
    </source>
</evidence>
<keyword evidence="19" id="KW-1185">Reference proteome</keyword>
<evidence type="ECO:0000256" key="12">
    <source>
        <dbReference type="ARBA" id="ARBA00023172"/>
    </source>
</evidence>